<keyword evidence="7" id="KW-1185">Reference proteome</keyword>
<dbReference type="PROSITE" id="PS51764">
    <property type="entry name" value="GH26"/>
    <property type="match status" value="1"/>
</dbReference>
<sequence length="410" mass="45863">MYSFTMFRAWRLRATATFGRLSRRHRTVALATTGALALGAAVWALNPPEDRRRPHRGAPAVQEGTGPGPTHTPDSATGFGLAPTTRAPRPSPTAPPAANHCQVGLKLVPSCGVLWGVAPGAHTPERGPAALAAFERRTGRVQDLYHGYHRGQHEMFPTPAELAIARGPRVLFLNWKPTGASWARIARGHRPTDDYLDRLSRHLRAHHRAQMFFTVHHEPEDDVRPRRGSGYTARDYAAMYRHVINRLRARGVDNLVTVLVHMAYPRLTSMHWFGDLYPGDDVVDWIGFDAYAYSTPGYGYGDFAELVNRRSTRTGWPGFYTWASIRHPEKPLMVAEWGVWHSKANASHQAALFRSVAAQISRFPKIKALVYFDTPSDQRGRDSRVERTTIGLDAFRDLGNHPAFTVRLTS</sequence>
<evidence type="ECO:0000256" key="1">
    <source>
        <dbReference type="ARBA" id="ARBA00022801"/>
    </source>
</evidence>
<reference evidence="7" key="1">
    <citation type="journal article" date="2019" name="Int. J. Syst. Evol. Microbiol.">
        <title>The Global Catalogue of Microorganisms (GCM) 10K type strain sequencing project: providing services to taxonomists for standard genome sequencing and annotation.</title>
        <authorList>
            <consortium name="The Broad Institute Genomics Platform"/>
            <consortium name="The Broad Institute Genome Sequencing Center for Infectious Disease"/>
            <person name="Wu L."/>
            <person name="Ma J."/>
        </authorList>
    </citation>
    <scope>NUCLEOTIDE SEQUENCE [LARGE SCALE GENOMIC DNA]</scope>
    <source>
        <strain evidence="7">JCM 3367</strain>
    </source>
</reference>
<organism evidence="6 7">
    <name type="scientific">Pilimelia columellifera subsp. columellifera</name>
    <dbReference type="NCBI Taxonomy" id="706583"/>
    <lineage>
        <taxon>Bacteria</taxon>
        <taxon>Bacillati</taxon>
        <taxon>Actinomycetota</taxon>
        <taxon>Actinomycetes</taxon>
        <taxon>Micromonosporales</taxon>
        <taxon>Micromonosporaceae</taxon>
        <taxon>Pilimelia</taxon>
    </lineage>
</organism>
<dbReference type="InterPro" id="IPR022790">
    <property type="entry name" value="GH26_dom"/>
</dbReference>
<evidence type="ECO:0000256" key="3">
    <source>
        <dbReference type="PROSITE-ProRule" id="PRU01100"/>
    </source>
</evidence>
<evidence type="ECO:0000256" key="4">
    <source>
        <dbReference type="SAM" id="MobiDB-lite"/>
    </source>
</evidence>
<accession>A0ABP6AVA4</accession>
<proteinExistence type="inferred from homology"/>
<evidence type="ECO:0000313" key="7">
    <source>
        <dbReference type="Proteomes" id="UP001499978"/>
    </source>
</evidence>
<dbReference type="InterPro" id="IPR017853">
    <property type="entry name" value="GH"/>
</dbReference>
<keyword evidence="1 3" id="KW-0378">Hydrolase</keyword>
<evidence type="ECO:0000313" key="6">
    <source>
        <dbReference type="EMBL" id="GAA2524481.1"/>
    </source>
</evidence>
<keyword evidence="2 3" id="KW-0326">Glycosidase</keyword>
<dbReference type="Proteomes" id="UP001499978">
    <property type="component" value="Unassembled WGS sequence"/>
</dbReference>
<dbReference type="Pfam" id="PF02156">
    <property type="entry name" value="Glyco_hydro_26"/>
    <property type="match status" value="1"/>
</dbReference>
<gene>
    <name evidence="6" type="ORF">GCM10010201_23760</name>
</gene>
<feature type="region of interest" description="Disordered" evidence="4">
    <location>
        <begin position="47"/>
        <end position="99"/>
    </location>
</feature>
<dbReference type="SUPFAM" id="SSF51445">
    <property type="entry name" value="(Trans)glycosidases"/>
    <property type="match status" value="1"/>
</dbReference>
<protein>
    <recommendedName>
        <fullName evidence="5">GH26 domain-containing protein</fullName>
    </recommendedName>
</protein>
<dbReference type="EMBL" id="BAAARY010000010">
    <property type="protein sequence ID" value="GAA2524481.1"/>
    <property type="molecule type" value="Genomic_DNA"/>
</dbReference>
<dbReference type="Gene3D" id="3.20.20.80">
    <property type="entry name" value="Glycosidases"/>
    <property type="match status" value="1"/>
</dbReference>
<feature type="active site" description="Proton donor" evidence="3">
    <location>
        <position position="218"/>
    </location>
</feature>
<feature type="domain" description="GH26" evidence="5">
    <location>
        <begin position="92"/>
        <end position="408"/>
    </location>
</feature>
<name>A0ABP6AVA4_9ACTN</name>
<evidence type="ECO:0000259" key="5">
    <source>
        <dbReference type="PROSITE" id="PS51764"/>
    </source>
</evidence>
<comment type="similarity">
    <text evidence="3">Belongs to the glycosyl hydrolase 26 family.</text>
</comment>
<comment type="caution">
    <text evidence="6">The sequence shown here is derived from an EMBL/GenBank/DDBJ whole genome shotgun (WGS) entry which is preliminary data.</text>
</comment>
<feature type="active site" description="Nucleophile" evidence="3">
    <location>
        <position position="336"/>
    </location>
</feature>
<evidence type="ECO:0000256" key="2">
    <source>
        <dbReference type="ARBA" id="ARBA00023295"/>
    </source>
</evidence>